<organism evidence="2 3">
    <name type="scientific">Alicyclobacillus macrosporangiidus</name>
    <dbReference type="NCBI Taxonomy" id="392015"/>
    <lineage>
        <taxon>Bacteria</taxon>
        <taxon>Bacillati</taxon>
        <taxon>Bacillota</taxon>
        <taxon>Bacilli</taxon>
        <taxon>Bacillales</taxon>
        <taxon>Alicyclobacillaceae</taxon>
        <taxon>Alicyclobacillus</taxon>
    </lineage>
</organism>
<keyword evidence="3" id="KW-1185">Reference proteome</keyword>
<dbReference type="AlphaFoldDB" id="A0A1I7H114"/>
<dbReference type="Pfam" id="PF14559">
    <property type="entry name" value="TPR_19"/>
    <property type="match status" value="1"/>
</dbReference>
<dbReference type="SUPFAM" id="SSF48452">
    <property type="entry name" value="TPR-like"/>
    <property type="match status" value="1"/>
</dbReference>
<feature type="transmembrane region" description="Helical" evidence="1">
    <location>
        <begin position="12"/>
        <end position="35"/>
    </location>
</feature>
<sequence length="234" mass="27210">MFKLAVGFFLWRWLTVILGNPLVAILVLIAVYYLIDRRYIGLLPNLGRPFSRWRQASELRRQLELNPHDADARHQLARIHLDQRRYGPALHLLQHLPDSLRKSPDVLYEEGLCRIGLGDPQAGEGLIRQAVHQQPNLFYGEPYLRLAGLHAPDHPEQALADLRLAQQYNQSSCEAWYRLAALYRRLGDHAQARQALHQCLHTYRALPAFRRRQERRWFVLARLATLGRALAPKR</sequence>
<dbReference type="Proteomes" id="UP000183508">
    <property type="component" value="Unassembled WGS sequence"/>
</dbReference>
<keyword evidence="1" id="KW-0812">Transmembrane</keyword>
<evidence type="ECO:0000256" key="1">
    <source>
        <dbReference type="SAM" id="Phobius"/>
    </source>
</evidence>
<proteinExistence type="predicted"/>
<dbReference type="Gene3D" id="1.25.40.10">
    <property type="entry name" value="Tetratricopeptide repeat domain"/>
    <property type="match status" value="1"/>
</dbReference>
<dbReference type="InterPro" id="IPR011990">
    <property type="entry name" value="TPR-like_helical_dom_sf"/>
</dbReference>
<protein>
    <submittedName>
        <fullName evidence="2">Tetratricopeptide repeat-containing protein</fullName>
    </submittedName>
</protein>
<evidence type="ECO:0000313" key="2">
    <source>
        <dbReference type="EMBL" id="SFU54411.1"/>
    </source>
</evidence>
<dbReference type="SMART" id="SM00028">
    <property type="entry name" value="TPR"/>
    <property type="match status" value="2"/>
</dbReference>
<accession>A0A1I7H114</accession>
<dbReference type="InterPro" id="IPR019734">
    <property type="entry name" value="TPR_rpt"/>
</dbReference>
<dbReference type="EMBL" id="FPBV01000003">
    <property type="protein sequence ID" value="SFU54411.1"/>
    <property type="molecule type" value="Genomic_DNA"/>
</dbReference>
<keyword evidence="1" id="KW-1133">Transmembrane helix</keyword>
<keyword evidence="1" id="KW-0472">Membrane</keyword>
<evidence type="ECO:0000313" key="3">
    <source>
        <dbReference type="Proteomes" id="UP000183508"/>
    </source>
</evidence>
<name>A0A1I7H114_9BACL</name>
<gene>
    <name evidence="2" type="ORF">SAMN05421543_103174</name>
</gene>
<dbReference type="STRING" id="392015.SAMN05421543_103174"/>
<dbReference type="RefSeq" id="WP_083430176.1">
    <property type="nucleotide sequence ID" value="NZ_FPBV01000003.1"/>
</dbReference>
<dbReference type="Pfam" id="PF13174">
    <property type="entry name" value="TPR_6"/>
    <property type="match status" value="1"/>
</dbReference>
<reference evidence="3" key="1">
    <citation type="submission" date="2016-10" db="EMBL/GenBank/DDBJ databases">
        <authorList>
            <person name="Varghese N."/>
        </authorList>
    </citation>
    <scope>NUCLEOTIDE SEQUENCE [LARGE SCALE GENOMIC DNA]</scope>
    <source>
        <strain evidence="3">DSM 17980</strain>
    </source>
</reference>